<keyword evidence="4" id="KW-1185">Reference proteome</keyword>
<comment type="caution">
    <text evidence="3">The sequence shown here is derived from an EMBL/GenBank/DDBJ whole genome shotgun (WGS) entry which is preliminary data.</text>
</comment>
<reference evidence="3 4" key="1">
    <citation type="submission" date="2023-03" db="EMBL/GenBank/DDBJ databases">
        <title>Bacillus Genome Sequencing.</title>
        <authorList>
            <person name="Dunlap C."/>
        </authorList>
    </citation>
    <scope>NUCLEOTIDE SEQUENCE [LARGE SCALE GENOMIC DNA]</scope>
    <source>
        <strain evidence="3 4">BD-533</strain>
    </source>
</reference>
<accession>A0ABU6GCW6</accession>
<evidence type="ECO:0000256" key="1">
    <source>
        <dbReference type="SAM" id="Phobius"/>
    </source>
</evidence>
<feature type="transmembrane region" description="Helical" evidence="1">
    <location>
        <begin position="6"/>
        <end position="31"/>
    </location>
</feature>
<evidence type="ECO:0000313" key="4">
    <source>
        <dbReference type="Proteomes" id="UP001338137"/>
    </source>
</evidence>
<dbReference type="CDD" id="cd10959">
    <property type="entry name" value="CE4_NodB_like_3"/>
    <property type="match status" value="1"/>
</dbReference>
<dbReference type="EMBL" id="JARLKY010000110">
    <property type="protein sequence ID" value="MEC0231986.1"/>
    <property type="molecule type" value="Genomic_DNA"/>
</dbReference>
<keyword evidence="1" id="KW-1133">Transmembrane helix</keyword>
<dbReference type="Gene3D" id="3.20.20.370">
    <property type="entry name" value="Glycoside hydrolase/deacetylase"/>
    <property type="match status" value="1"/>
</dbReference>
<evidence type="ECO:0000259" key="2">
    <source>
        <dbReference type="PROSITE" id="PS51677"/>
    </source>
</evidence>
<name>A0ABU6GCW6_9BACL</name>
<protein>
    <submittedName>
        <fullName evidence="3">Polysaccharide deacetylase family protein</fullName>
    </submittedName>
</protein>
<organism evidence="3 4">
    <name type="scientific">Paenibacillus alba</name>
    <dbReference type="NCBI Taxonomy" id="1197127"/>
    <lineage>
        <taxon>Bacteria</taxon>
        <taxon>Bacillati</taxon>
        <taxon>Bacillota</taxon>
        <taxon>Bacilli</taxon>
        <taxon>Bacillales</taxon>
        <taxon>Paenibacillaceae</taxon>
        <taxon>Paenibacillus</taxon>
    </lineage>
</organism>
<dbReference type="Pfam" id="PF22790">
    <property type="entry name" value="YkoP"/>
    <property type="match status" value="1"/>
</dbReference>
<feature type="domain" description="NodB homology" evidence="2">
    <location>
        <begin position="38"/>
        <end position="224"/>
    </location>
</feature>
<dbReference type="InterPro" id="IPR050248">
    <property type="entry name" value="Polysacc_deacetylase_ArnD"/>
</dbReference>
<evidence type="ECO:0000313" key="3">
    <source>
        <dbReference type="EMBL" id="MEC0231986.1"/>
    </source>
</evidence>
<dbReference type="RefSeq" id="WP_326076088.1">
    <property type="nucleotide sequence ID" value="NZ_JARLKY010000110.1"/>
</dbReference>
<dbReference type="Proteomes" id="UP001338137">
    <property type="component" value="Unassembled WGS sequence"/>
</dbReference>
<dbReference type="Pfam" id="PF01522">
    <property type="entry name" value="Polysacc_deac_1"/>
    <property type="match status" value="1"/>
</dbReference>
<dbReference type="SUPFAM" id="SSF88713">
    <property type="entry name" value="Glycoside hydrolase/deacetylase"/>
    <property type="match status" value="1"/>
</dbReference>
<gene>
    <name evidence="3" type="ORF">P4I72_33310</name>
</gene>
<dbReference type="InterPro" id="IPR011330">
    <property type="entry name" value="Glyco_hydro/deAcase_b/a-brl"/>
</dbReference>
<sequence length="444" mass="51960">MSKVFWIIFILLMLYTILPTILVRLFGLWMFKKKKSSSGIALTFDDGPDPEFTPILLDLLQKYQIKATFFVLGSKAEKYPHLILRIHQEGHLIGIHNYVHWANAFMTPNNVRRQLDYSVNVIENIIGIKPIFYRPPWGIINLFDLLLLKRFRLVLWSIMVGDWRSKGGKERIETQLLAKLKNNDVIVLHDSGQTFGADRNAPKYMLAALDDFLKICQHRGYLFLRIDTYMQLNHLAKQEPTRLLKRVLVYVWLKWEHLFHKLFNIHPIDVNNQIFYSRVRKYHGKTIHLANGEVISPGDKVVELHFNNEKLSQLIAESNTMVQLAVNMIRDVQRFLPQMTQYLHRHTEIKGIYGITMIHRGSKQLGFTVEELPKGLFNYFTLIYLRILLFVLHPNGRQRIDLKKGLLSPRIVAISVLELKRRYSADPELIAISEPVKQYQPQEA</sequence>
<keyword evidence="1" id="KW-0812">Transmembrane</keyword>
<dbReference type="InterPro" id="IPR054467">
    <property type="entry name" value="YkoP-like_dom"/>
</dbReference>
<dbReference type="PROSITE" id="PS51677">
    <property type="entry name" value="NODB"/>
    <property type="match status" value="1"/>
</dbReference>
<dbReference type="PANTHER" id="PTHR10587:SF137">
    <property type="entry name" value="4-DEOXY-4-FORMAMIDO-L-ARABINOSE-PHOSPHOUNDECAPRENOL DEFORMYLASE ARND-RELATED"/>
    <property type="match status" value="1"/>
</dbReference>
<keyword evidence="1" id="KW-0472">Membrane</keyword>
<dbReference type="PANTHER" id="PTHR10587">
    <property type="entry name" value="GLYCOSYL TRANSFERASE-RELATED"/>
    <property type="match status" value="1"/>
</dbReference>
<proteinExistence type="predicted"/>
<dbReference type="InterPro" id="IPR002509">
    <property type="entry name" value="NODB_dom"/>
</dbReference>